<feature type="domain" description="Jacalin-type lectin" evidence="5">
    <location>
        <begin position="912"/>
        <end position="1064"/>
    </location>
</feature>
<dbReference type="PROSITE" id="PS00018">
    <property type="entry name" value="EF_HAND_1"/>
    <property type="match status" value="1"/>
</dbReference>
<dbReference type="Proteomes" id="UP000712600">
    <property type="component" value="Unassembled WGS sequence"/>
</dbReference>
<dbReference type="SUPFAM" id="SSF51101">
    <property type="entry name" value="Mannose-binding lectins"/>
    <property type="match status" value="1"/>
</dbReference>
<dbReference type="Pfam" id="PF12490">
    <property type="entry name" value="BCAS3"/>
    <property type="match status" value="2"/>
</dbReference>
<dbReference type="Pfam" id="PF01419">
    <property type="entry name" value="Jacalin"/>
    <property type="match status" value="1"/>
</dbReference>
<name>A0A8S9NCF6_BRACR</name>
<dbReference type="InterPro" id="IPR048382">
    <property type="entry name" value="BCAS3_WD40"/>
</dbReference>
<evidence type="ECO:0000259" key="5">
    <source>
        <dbReference type="PROSITE" id="PS51752"/>
    </source>
</evidence>
<dbReference type="Gene3D" id="2.100.10.30">
    <property type="entry name" value="Jacalin-like lectin domain"/>
    <property type="match status" value="1"/>
</dbReference>
<dbReference type="InterPro" id="IPR036404">
    <property type="entry name" value="Jacalin-like_lectin_dom_sf"/>
</dbReference>
<dbReference type="GO" id="GO:0042594">
    <property type="term" value="P:response to starvation"/>
    <property type="evidence" value="ECO:0007669"/>
    <property type="project" value="TreeGrafter"/>
</dbReference>
<dbReference type="PANTHER" id="PTHR13268">
    <property type="entry name" value="BREAST CARCINOMA AMPLIFIED SEQUENCE 3"/>
    <property type="match status" value="1"/>
</dbReference>
<dbReference type="FunFam" id="2.130.10.10:FF:000782">
    <property type="entry name" value="Autophagy-related protein 18h"/>
    <property type="match status" value="1"/>
</dbReference>
<dbReference type="SMART" id="SM00320">
    <property type="entry name" value="WD40"/>
    <property type="match status" value="3"/>
</dbReference>
<dbReference type="InterPro" id="IPR001229">
    <property type="entry name" value="Jacalin-like_lectin_dom"/>
</dbReference>
<evidence type="ECO:0000256" key="2">
    <source>
        <dbReference type="ARBA" id="ARBA00006568"/>
    </source>
</evidence>
<keyword evidence="3" id="KW-0430">Lectin</keyword>
<dbReference type="InterPro" id="IPR001680">
    <property type="entry name" value="WD40_rpt"/>
</dbReference>
<dbReference type="GO" id="GO:0030246">
    <property type="term" value="F:carbohydrate binding"/>
    <property type="evidence" value="ECO:0007669"/>
    <property type="project" value="UniProtKB-KW"/>
</dbReference>
<feature type="region of interest" description="Disordered" evidence="4">
    <location>
        <begin position="783"/>
        <end position="820"/>
    </location>
</feature>
<evidence type="ECO:0000256" key="4">
    <source>
        <dbReference type="SAM" id="MobiDB-lite"/>
    </source>
</evidence>
<dbReference type="EMBL" id="QGKX02001621">
    <property type="protein sequence ID" value="KAF3501692.1"/>
    <property type="molecule type" value="Genomic_DNA"/>
</dbReference>
<feature type="compositionally biased region" description="Low complexity" evidence="4">
    <location>
        <begin position="786"/>
        <end position="799"/>
    </location>
</feature>
<accession>A0A8S9NCF6</accession>
<gene>
    <name evidence="6" type="ORF">F2Q69_00041407</name>
</gene>
<dbReference type="Gene3D" id="2.130.10.10">
    <property type="entry name" value="YVTN repeat-like/Quinoprotein amine dehydrogenase"/>
    <property type="match status" value="1"/>
</dbReference>
<dbReference type="AlphaFoldDB" id="A0A8S9NCF6"/>
<organism evidence="6 7">
    <name type="scientific">Brassica cretica</name>
    <name type="common">Mustard</name>
    <dbReference type="NCBI Taxonomy" id="69181"/>
    <lineage>
        <taxon>Eukaryota</taxon>
        <taxon>Viridiplantae</taxon>
        <taxon>Streptophyta</taxon>
        <taxon>Embryophyta</taxon>
        <taxon>Tracheophyta</taxon>
        <taxon>Spermatophyta</taxon>
        <taxon>Magnoliopsida</taxon>
        <taxon>eudicotyledons</taxon>
        <taxon>Gunneridae</taxon>
        <taxon>Pentapetalae</taxon>
        <taxon>rosids</taxon>
        <taxon>malvids</taxon>
        <taxon>Brassicales</taxon>
        <taxon>Brassicaceae</taxon>
        <taxon>Brassiceae</taxon>
        <taxon>Brassica</taxon>
    </lineage>
</organism>
<feature type="region of interest" description="Disordered" evidence="4">
    <location>
        <begin position="718"/>
        <end position="743"/>
    </location>
</feature>
<comment type="subcellular location">
    <subcellularLocation>
        <location evidence="1">Preautophagosomal structure</location>
    </subcellularLocation>
</comment>
<feature type="region of interest" description="Disordered" evidence="4">
    <location>
        <begin position="832"/>
        <end position="862"/>
    </location>
</feature>
<evidence type="ECO:0000313" key="7">
    <source>
        <dbReference type="Proteomes" id="UP000712600"/>
    </source>
</evidence>
<dbReference type="InterPro" id="IPR015943">
    <property type="entry name" value="WD40/YVTN_repeat-like_dom_sf"/>
</dbReference>
<reference evidence="6" key="1">
    <citation type="submission" date="2019-12" db="EMBL/GenBank/DDBJ databases">
        <title>Genome sequencing and annotation of Brassica cretica.</title>
        <authorList>
            <person name="Studholme D.J."/>
            <person name="Sarris P."/>
        </authorList>
    </citation>
    <scope>NUCLEOTIDE SEQUENCE</scope>
    <source>
        <strain evidence="6">PFS-109/04</strain>
        <tissue evidence="6">Leaf</tissue>
    </source>
</reference>
<feature type="compositionally biased region" description="Acidic residues" evidence="4">
    <location>
        <begin position="849"/>
        <end position="860"/>
    </location>
</feature>
<comment type="similarity">
    <text evidence="2">Belongs to the jacalin lectin family.</text>
</comment>
<dbReference type="PROSITE" id="PS51752">
    <property type="entry name" value="JACALIN_LECTIN"/>
    <property type="match status" value="1"/>
</dbReference>
<dbReference type="InterPro" id="IPR045142">
    <property type="entry name" value="BCAS3-like"/>
</dbReference>
<sequence length="1064" mass="116923">MKSSSTKANINNINNGVNHQTTNGFLPNSLKFISSCIKTASSGVRSASASVAASLSPDSQEPKDQVLWSSFDRLHTSESCFKNVLLLGYANGFQVVDIDDASNVSELVSRRDDPVTFLQMQPLPPRCGGVEGFRSSHPILLAVADESNGSVRNVYDDPLALSPTVVRFYSLRSHNYVHVLRFRSTVYMVRCSPRIVAVGLGSQIYCFDALTLENKFSVLSYPVPQLGNQGIFEVNIGYGPMSVGPRWLAYASNSPFSSSIGRLSPQNVTPGVSPSTSPSGGNLVARYAVESSKHLAAGLLSLGDKGYKTISKYCQDLKHDGPSSSLSSCPGWKVGRVAASSAESDVAGTVIIKDFESRATIAQFRAHTSPISALCFDPSGSLLVTASIHGNNINVFRIMPSKNGQTYDWSSAHVPLYKLHRGMTSAVIQDICFSSYSQWIAIVSSKGTCHIYVLSPFGGENVLEIRNSHVDGPTLAPTLSLPWWSSPSFMTTQFLSPPPASVTLSVVTRIKCNNFFLATSSAIGKQTSFPSGCLAAVFHQSVQSSAHALDYLLVYTPSGHVVQYKLVPSLGGDQPESNSRIGGAAEEELRVKVEPLQCWDVCRKTNWPEREENICGLTFDGRKISEDVARPLHVYLANAEVMINSGRKPIWQNSEISFYPMLNDGKKMNLHHHHGGGEIEIEKVSANEVDIRRKDLLPVFDHFHSVYSSMRRGFYVERDSDSSSSSDPGQVKGMAYTESEERSGSITFKQPVVSISSAVKDSDYTIDDAHMLLKNASLPAETTIENSSGTSGDSNVSSNRSDLSMNAEGEESEEGAIDGSPDFQQFFEEIAKEAEDKDDPSDQRKLDGDNDDDGDDDDDMLGGVFAFSEEGLMFCLQVELGLCYGQAPVEKSLTKSRCNIRKIDDAQAEKMVLKLEAKGSKKGNVRDDGVHEYVRKVYVGKGEDCIAFVKFEYVDDSEVITGDEHGERTQEVEESLSFFRLVKNKGRFQRRVRINKEIGSDTGVRDHWRNNNEYVLITWREGYKSNQRELVKWVLTRRITNNDLEATDLDEDGVVGAAEFIVYN</sequence>
<dbReference type="GO" id="GO:0006914">
    <property type="term" value="P:autophagy"/>
    <property type="evidence" value="ECO:0007669"/>
    <property type="project" value="InterPro"/>
</dbReference>
<protein>
    <recommendedName>
        <fullName evidence="5">Jacalin-type lectin domain-containing protein</fullName>
    </recommendedName>
</protein>
<evidence type="ECO:0000313" key="6">
    <source>
        <dbReference type="EMBL" id="KAF3501692.1"/>
    </source>
</evidence>
<feature type="compositionally biased region" description="Basic and acidic residues" evidence="4">
    <location>
        <begin position="832"/>
        <end position="848"/>
    </location>
</feature>
<proteinExistence type="inferred from homology"/>
<dbReference type="InterPro" id="IPR022175">
    <property type="entry name" value="BCAS3_dom"/>
</dbReference>
<dbReference type="InterPro" id="IPR018247">
    <property type="entry name" value="EF_Hand_1_Ca_BS"/>
</dbReference>
<comment type="caution">
    <text evidence="6">The sequence shown here is derived from an EMBL/GenBank/DDBJ whole genome shotgun (WGS) entry which is preliminary data.</text>
</comment>
<evidence type="ECO:0000256" key="3">
    <source>
        <dbReference type="ARBA" id="ARBA00022734"/>
    </source>
</evidence>
<dbReference type="Pfam" id="PF21034">
    <property type="entry name" value="BCAS3_WD40"/>
    <property type="match status" value="1"/>
</dbReference>
<evidence type="ECO:0000256" key="1">
    <source>
        <dbReference type="ARBA" id="ARBA00004329"/>
    </source>
</evidence>
<dbReference type="GO" id="GO:0000407">
    <property type="term" value="C:phagophore assembly site"/>
    <property type="evidence" value="ECO:0007669"/>
    <property type="project" value="UniProtKB-SubCell"/>
</dbReference>
<dbReference type="SUPFAM" id="SSF50978">
    <property type="entry name" value="WD40 repeat-like"/>
    <property type="match status" value="1"/>
</dbReference>
<dbReference type="PANTHER" id="PTHR13268:SF14">
    <property type="entry name" value="BCAS3 DOMAIN-CONTAINING PROTEIN"/>
    <property type="match status" value="1"/>
</dbReference>
<dbReference type="InterPro" id="IPR036322">
    <property type="entry name" value="WD40_repeat_dom_sf"/>
</dbReference>